<feature type="compositionally biased region" description="Polar residues" evidence="1">
    <location>
        <begin position="153"/>
        <end position="167"/>
    </location>
</feature>
<dbReference type="AlphaFoldDB" id="A0A0D9WRL5"/>
<feature type="compositionally biased region" description="Basic and acidic residues" evidence="1">
    <location>
        <begin position="107"/>
        <end position="119"/>
    </location>
</feature>
<accession>A0A0D9WRL5</accession>
<dbReference type="HOGENOM" id="CLU_1596888_0_0_1"/>
<reference evidence="3" key="2">
    <citation type="submission" date="2013-12" db="EMBL/GenBank/DDBJ databases">
        <authorList>
            <person name="Yu Y."/>
            <person name="Lee S."/>
            <person name="de Baynast K."/>
            <person name="Wissotski M."/>
            <person name="Liu L."/>
            <person name="Talag J."/>
            <person name="Goicoechea J."/>
            <person name="Angelova A."/>
            <person name="Jetty R."/>
            <person name="Kudrna D."/>
            <person name="Golser W."/>
            <person name="Rivera L."/>
            <person name="Zhang J."/>
            <person name="Wing R."/>
        </authorList>
    </citation>
    <scope>NUCLEOTIDE SEQUENCE</scope>
</reference>
<organism evidence="2 3">
    <name type="scientific">Leersia perrieri</name>
    <dbReference type="NCBI Taxonomy" id="77586"/>
    <lineage>
        <taxon>Eukaryota</taxon>
        <taxon>Viridiplantae</taxon>
        <taxon>Streptophyta</taxon>
        <taxon>Embryophyta</taxon>
        <taxon>Tracheophyta</taxon>
        <taxon>Spermatophyta</taxon>
        <taxon>Magnoliopsida</taxon>
        <taxon>Liliopsida</taxon>
        <taxon>Poales</taxon>
        <taxon>Poaceae</taxon>
        <taxon>BOP clade</taxon>
        <taxon>Oryzoideae</taxon>
        <taxon>Oryzeae</taxon>
        <taxon>Oryzinae</taxon>
        <taxon>Leersia</taxon>
    </lineage>
</organism>
<evidence type="ECO:0000313" key="3">
    <source>
        <dbReference type="Proteomes" id="UP000032180"/>
    </source>
</evidence>
<keyword evidence="3" id="KW-1185">Reference proteome</keyword>
<evidence type="ECO:0000313" key="2">
    <source>
        <dbReference type="EnsemblPlants" id="LPERR06G16230.1"/>
    </source>
</evidence>
<reference evidence="2 3" key="1">
    <citation type="submission" date="2012-08" db="EMBL/GenBank/DDBJ databases">
        <title>Oryza genome evolution.</title>
        <authorList>
            <person name="Wing R.A."/>
        </authorList>
    </citation>
    <scope>NUCLEOTIDE SEQUENCE</scope>
</reference>
<evidence type="ECO:0000256" key="1">
    <source>
        <dbReference type="SAM" id="MobiDB-lite"/>
    </source>
</evidence>
<dbReference type="Proteomes" id="UP000032180">
    <property type="component" value="Chromosome 6"/>
</dbReference>
<feature type="region of interest" description="Disordered" evidence="1">
    <location>
        <begin position="1"/>
        <end position="49"/>
    </location>
</feature>
<dbReference type="EnsemblPlants" id="LPERR06G16230.1">
    <property type="protein sequence ID" value="LPERR06G16230.1"/>
    <property type="gene ID" value="LPERR06G16230"/>
</dbReference>
<name>A0A0D9WRL5_9ORYZ</name>
<proteinExistence type="predicted"/>
<reference evidence="2" key="3">
    <citation type="submission" date="2015-04" db="UniProtKB">
        <authorList>
            <consortium name="EnsemblPlants"/>
        </authorList>
    </citation>
    <scope>IDENTIFICATION</scope>
</reference>
<sequence>MAPVIGAGKATPPAASDGDPATAAAAAEPPVAPVSPQQQLPTLALEPTGLSIELTIRAVVRPVSPTSESMPPPVKMSADQRRPTTDPSVPIGDPGCDPPPPPAVKTSADERRPTHDLDPGRAPPPAGSVKTLVDQRITTPDPRDPTPVPGNKSPPSQVASQADRSKL</sequence>
<protein>
    <submittedName>
        <fullName evidence="2">Uncharacterized protein</fullName>
    </submittedName>
</protein>
<feature type="region of interest" description="Disordered" evidence="1">
    <location>
        <begin position="62"/>
        <end position="167"/>
    </location>
</feature>
<feature type="compositionally biased region" description="Low complexity" evidence="1">
    <location>
        <begin position="10"/>
        <end position="29"/>
    </location>
</feature>
<dbReference type="Gramene" id="LPERR06G16230.1">
    <property type="protein sequence ID" value="LPERR06G16230.1"/>
    <property type="gene ID" value="LPERR06G16230"/>
</dbReference>